<evidence type="ECO:0000313" key="3">
    <source>
        <dbReference type="Proteomes" id="UP000250235"/>
    </source>
</evidence>
<dbReference type="InterPro" id="IPR035513">
    <property type="entry name" value="Invertase/methylesterase_inhib"/>
</dbReference>
<dbReference type="AlphaFoldDB" id="A0A2Z7AEE3"/>
<gene>
    <name evidence="2" type="ORF">F511_00940</name>
</gene>
<dbReference type="NCBIfam" id="TIGR01614">
    <property type="entry name" value="PME_inhib"/>
    <property type="match status" value="1"/>
</dbReference>
<reference evidence="2 3" key="1">
    <citation type="journal article" date="2015" name="Proc. Natl. Acad. Sci. U.S.A.">
        <title>The resurrection genome of Boea hygrometrica: A blueprint for survival of dehydration.</title>
        <authorList>
            <person name="Xiao L."/>
            <person name="Yang G."/>
            <person name="Zhang L."/>
            <person name="Yang X."/>
            <person name="Zhao S."/>
            <person name="Ji Z."/>
            <person name="Zhou Q."/>
            <person name="Hu M."/>
            <person name="Wang Y."/>
            <person name="Chen M."/>
            <person name="Xu Y."/>
            <person name="Jin H."/>
            <person name="Xiao X."/>
            <person name="Hu G."/>
            <person name="Bao F."/>
            <person name="Hu Y."/>
            <person name="Wan P."/>
            <person name="Li L."/>
            <person name="Deng X."/>
            <person name="Kuang T."/>
            <person name="Xiang C."/>
            <person name="Zhu J.K."/>
            <person name="Oliver M.J."/>
            <person name="He Y."/>
        </authorList>
    </citation>
    <scope>NUCLEOTIDE SEQUENCE [LARGE SCALE GENOMIC DNA]</scope>
    <source>
        <strain evidence="3">cv. XS01</strain>
    </source>
</reference>
<dbReference type="InterPro" id="IPR034088">
    <property type="entry name" value="Pla_a_1-like"/>
</dbReference>
<dbReference type="CDD" id="cd15795">
    <property type="entry name" value="PMEI-Pla_a_1_like"/>
    <property type="match status" value="1"/>
</dbReference>
<keyword evidence="3" id="KW-1185">Reference proteome</keyword>
<accession>A0A2Z7AEE3</accession>
<dbReference type="PANTHER" id="PTHR31890">
    <property type="entry name" value="PLANT INVERTASE/PECTIN METHYLESTERASE INHIBITOR SUPERFAMILY PROTEIN"/>
    <property type="match status" value="1"/>
</dbReference>
<name>A0A2Z7AEE3_9LAMI</name>
<organism evidence="2 3">
    <name type="scientific">Dorcoceras hygrometricum</name>
    <dbReference type="NCBI Taxonomy" id="472368"/>
    <lineage>
        <taxon>Eukaryota</taxon>
        <taxon>Viridiplantae</taxon>
        <taxon>Streptophyta</taxon>
        <taxon>Embryophyta</taxon>
        <taxon>Tracheophyta</taxon>
        <taxon>Spermatophyta</taxon>
        <taxon>Magnoliopsida</taxon>
        <taxon>eudicotyledons</taxon>
        <taxon>Gunneridae</taxon>
        <taxon>Pentapetalae</taxon>
        <taxon>asterids</taxon>
        <taxon>lamiids</taxon>
        <taxon>Lamiales</taxon>
        <taxon>Gesneriaceae</taxon>
        <taxon>Didymocarpoideae</taxon>
        <taxon>Trichosporeae</taxon>
        <taxon>Loxocarpinae</taxon>
        <taxon>Dorcoceras</taxon>
    </lineage>
</organism>
<dbReference type="SMART" id="SM00856">
    <property type="entry name" value="PMEI"/>
    <property type="match status" value="1"/>
</dbReference>
<dbReference type="Proteomes" id="UP000250235">
    <property type="component" value="Unassembled WGS sequence"/>
</dbReference>
<sequence>MIRDVCASTRKQIELDNKFCIETLASEPRIVAATDLVKMSLALIEAAMSNATKTRDYAKKLLKQPGLKPDNIYVMQQCDRGYFSCYMSFWSALRETQEKEYDYASYDIKIAFTDNVDWCRNALTSKKVNDEVLSRGNEFIFVFGAVAFVTLDLLPSED</sequence>
<feature type="domain" description="Pectinesterase inhibitor" evidence="1">
    <location>
        <begin position="1"/>
        <end position="153"/>
    </location>
</feature>
<dbReference type="SUPFAM" id="SSF101148">
    <property type="entry name" value="Plant invertase/pectin methylesterase inhibitor"/>
    <property type="match status" value="1"/>
</dbReference>
<dbReference type="Gene3D" id="1.20.140.40">
    <property type="entry name" value="Invertase/pectin methylesterase inhibitor family protein"/>
    <property type="match status" value="1"/>
</dbReference>
<protein>
    <submittedName>
        <fullName evidence="2">Invertase inhibitor</fullName>
    </submittedName>
</protein>
<dbReference type="OrthoDB" id="903589at2759"/>
<evidence type="ECO:0000259" key="1">
    <source>
        <dbReference type="SMART" id="SM00856"/>
    </source>
</evidence>
<dbReference type="PANTHER" id="PTHR31890:SF9">
    <property type="entry name" value="PLANT INVERTASE_PECTIN METHYLESTERASE INHIBITOR SUPERFAMILY PROTEIN"/>
    <property type="match status" value="1"/>
</dbReference>
<dbReference type="EMBL" id="KV016225">
    <property type="protein sequence ID" value="KZV20083.1"/>
    <property type="molecule type" value="Genomic_DNA"/>
</dbReference>
<dbReference type="Pfam" id="PF04043">
    <property type="entry name" value="PMEI"/>
    <property type="match status" value="1"/>
</dbReference>
<evidence type="ECO:0000313" key="2">
    <source>
        <dbReference type="EMBL" id="KZV20083.1"/>
    </source>
</evidence>
<dbReference type="InterPro" id="IPR006501">
    <property type="entry name" value="Pectinesterase_inhib_dom"/>
</dbReference>
<dbReference type="GO" id="GO:0004857">
    <property type="term" value="F:enzyme inhibitor activity"/>
    <property type="evidence" value="ECO:0007669"/>
    <property type="project" value="InterPro"/>
</dbReference>
<proteinExistence type="predicted"/>